<protein>
    <submittedName>
        <fullName evidence="1">DUF771 domain-containing protein</fullName>
    </submittedName>
</protein>
<dbReference type="Pfam" id="PF05595">
    <property type="entry name" value="DUF771"/>
    <property type="match status" value="1"/>
</dbReference>
<keyword evidence="2" id="KW-1185">Reference proteome</keyword>
<proteinExistence type="predicted"/>
<accession>A0ABT0XI95</accession>
<dbReference type="Proteomes" id="UP001203665">
    <property type="component" value="Unassembled WGS sequence"/>
</dbReference>
<evidence type="ECO:0000313" key="1">
    <source>
        <dbReference type="EMBL" id="MCM2675609.1"/>
    </source>
</evidence>
<dbReference type="InterPro" id="IPR008489">
    <property type="entry name" value="DUF771"/>
</dbReference>
<organism evidence="1 2">
    <name type="scientific">Alkalicoccobacillus plakortidis</name>
    <dbReference type="NCBI Taxonomy" id="444060"/>
    <lineage>
        <taxon>Bacteria</taxon>
        <taxon>Bacillati</taxon>
        <taxon>Bacillota</taxon>
        <taxon>Bacilli</taxon>
        <taxon>Bacillales</taxon>
        <taxon>Bacillaceae</taxon>
        <taxon>Alkalicoccobacillus</taxon>
    </lineage>
</organism>
<comment type="caution">
    <text evidence="1">The sequence shown here is derived from an EMBL/GenBank/DDBJ whole genome shotgun (WGS) entry which is preliminary data.</text>
</comment>
<gene>
    <name evidence="1" type="ORF">NDM98_08950</name>
</gene>
<name>A0ABT0XI95_9BACI</name>
<reference evidence="1" key="1">
    <citation type="submission" date="2022-06" db="EMBL/GenBank/DDBJ databases">
        <title>Alkalicoccobacillus porphyridii sp. nov., isolated from a marine red alga, Porphyridium purpureum and reclassification of Shouchella plakortidis and Shouchella gibsonii as Alkalicoccobacillus plakortidis comb. nov. and Alkalicoccobacillus gibsonii comb. nov.</title>
        <authorList>
            <person name="Kim K.H."/>
            <person name="Lee J.K."/>
            <person name="Han D.M."/>
            <person name="Baek J.H."/>
            <person name="Jeon C.O."/>
        </authorList>
    </citation>
    <scope>NUCLEOTIDE SEQUENCE</scope>
    <source>
        <strain evidence="1">DSM 19153</strain>
    </source>
</reference>
<evidence type="ECO:0000313" key="2">
    <source>
        <dbReference type="Proteomes" id="UP001203665"/>
    </source>
</evidence>
<dbReference type="EMBL" id="JAMQJY010000001">
    <property type="protein sequence ID" value="MCM2675609.1"/>
    <property type="molecule type" value="Genomic_DNA"/>
</dbReference>
<sequence>MAADKIWWSMQDLKDKTGRSEDWLKEKILLKPAYMKKLDIDRGGFVYYPESRGDKWCFLAKRMEEFLTNHFVEIFKLKGERP</sequence>